<dbReference type="Proteomes" id="UP000054408">
    <property type="component" value="Unassembled WGS sequence"/>
</dbReference>
<protein>
    <submittedName>
        <fullName evidence="10">Importin beta-3</fullName>
    </submittedName>
</protein>
<dbReference type="GO" id="GO:0006606">
    <property type="term" value="P:protein import into nucleus"/>
    <property type="evidence" value="ECO:0007669"/>
    <property type="project" value="InterPro"/>
</dbReference>
<dbReference type="InterPro" id="IPR057672">
    <property type="entry name" value="TPR_IPO4/5"/>
</dbReference>
<dbReference type="PANTHER" id="PTHR10527">
    <property type="entry name" value="IMPORTIN BETA"/>
    <property type="match status" value="1"/>
</dbReference>
<keyword evidence="11" id="KW-1185">Reference proteome</keyword>
<dbReference type="Pfam" id="PF18829">
    <property type="entry name" value="Importin_rep_6"/>
    <property type="match status" value="1"/>
</dbReference>
<dbReference type="Pfam" id="PF25780">
    <property type="entry name" value="TPR_IPO5"/>
    <property type="match status" value="1"/>
</dbReference>
<feature type="compositionally biased region" description="Pro residues" evidence="8">
    <location>
        <begin position="963"/>
        <end position="972"/>
    </location>
</feature>
<dbReference type="InterPro" id="IPR058584">
    <property type="entry name" value="IMB1_TNPO1-like_TPR"/>
</dbReference>
<sequence length="1015" mass="113549">MSDVEQFEQLVLQLMSDETEVRTNAESTYRGLQGHPDAWASYTLATMTDSSNPVVRQMCAVLLRRDLFDRPEEQLLWTHLSEQVMTTVQTQLLRAFQEEQVPMVMRAICENIADCFSLHQKQEQEWPELLPFLFPMATHSNPDVRLNTLFVFARMCAVHDSPLRQFAEPLRETFATGLTDSNSFAVRLMGLNATTQFLCSLRDSETETMTYYEPLLPAMLEIVSDGLNSGVEDHAMKAIQFFIDISEFTPKALRPALDHVVNAMLQIATTEKLLHQTRQLALEFLTKICESAPAMMRKFDKFMDNVLPVCLTMMVAVEDSPGWQEHEDEDEFEIGISDFGEQALDRLAVALGGNTVLPVVLEFVPQMLKHNEWTYRRAALIALAAVAEGCREEMTGSLADIVNSCLPYLLEENARVRYAACQLFGQLCIDFTPAFQNTFHEQLVSPLVTVMGDVANPRTRAYGCAALVNLAQGLHPELLTGYLDEIFAALMGMLDNGQTRVQEQALTCVAAIAERSKGAFVTYYEVFVPLLKQILYQANGEDFRAMRGKAMEAISMIGLAVGKELFLNDAIEVMDLMIKIQAQDLPPDDPQTSYFLEAWSRIAQTLGEDFVPYLATIMPPLLETAAIKPEYTLSDADELADVQVGWQTVVLGSTRVQLRTSTLEDKAVACRMLTCLVRDLQGAIWEYVDQIAKLMVPLLTFYFFDDVRTAAADACPFLLMATADYFKRTNSSDGVEYLTGLFEYIITHLLQTIHAEPDLEVLCTFLEALSNSIFALGDNCLDEKMMNNIATLLAILMDDLEKRRGIRNDARNDIDYDEEMETSLEQRAALDELVFRLVVQIASTTFRTHGASFLPIYVEALLPLFMELLDPDRSHTERQWALCAMDDVIEFAWPAAQQYMGDIMGNVIRYATDPHPEVRQAALYGLGAAAAKFGDDFADLMDITLNIVRENCSYPTLVRATTPTPPTTPSPSSPRSSPTSRTIPIPRPLFPTLSSSCPSCTTSSRASLSMTSSAH</sequence>
<evidence type="ECO:0000256" key="5">
    <source>
        <dbReference type="ARBA" id="ARBA00022737"/>
    </source>
</evidence>
<dbReference type="InterPro" id="IPR041389">
    <property type="entry name" value="Importin_rep_6"/>
</dbReference>
<keyword evidence="6" id="KW-0653">Protein transport</keyword>
<dbReference type="RefSeq" id="XP_013762390.1">
    <property type="nucleotide sequence ID" value="XM_013906936.1"/>
</dbReference>
<evidence type="ECO:0000259" key="9">
    <source>
        <dbReference type="SMART" id="SM01349"/>
    </source>
</evidence>
<feature type="domain" description="TOG" evidence="9">
    <location>
        <begin position="343"/>
        <end position="591"/>
    </location>
</feature>
<dbReference type="InterPro" id="IPR041653">
    <property type="entry name" value="Importin_rep_4"/>
</dbReference>
<evidence type="ECO:0000256" key="1">
    <source>
        <dbReference type="ARBA" id="ARBA00004123"/>
    </source>
</evidence>
<name>A0A0L0DDT4_THETB</name>
<dbReference type="SMART" id="SM01349">
    <property type="entry name" value="TOG"/>
    <property type="match status" value="1"/>
</dbReference>
<organism evidence="10 11">
    <name type="scientific">Thecamonas trahens ATCC 50062</name>
    <dbReference type="NCBI Taxonomy" id="461836"/>
    <lineage>
        <taxon>Eukaryota</taxon>
        <taxon>Apusozoa</taxon>
        <taxon>Apusomonadida</taxon>
        <taxon>Apusomonadidae</taxon>
        <taxon>Thecamonas</taxon>
    </lineage>
</organism>
<dbReference type="OMA" id="NDSCYQD"/>
<evidence type="ECO:0000256" key="8">
    <source>
        <dbReference type="SAM" id="MobiDB-lite"/>
    </source>
</evidence>
<keyword evidence="4" id="KW-0963">Cytoplasm</keyword>
<dbReference type="OrthoDB" id="543373at2759"/>
<evidence type="ECO:0000313" key="10">
    <source>
        <dbReference type="EMBL" id="KNC50497.1"/>
    </source>
</evidence>
<dbReference type="Pfam" id="PF25574">
    <property type="entry name" value="TPR_IMB1"/>
    <property type="match status" value="1"/>
</dbReference>
<evidence type="ECO:0000256" key="4">
    <source>
        <dbReference type="ARBA" id="ARBA00022490"/>
    </source>
</evidence>
<dbReference type="SUPFAM" id="SSF48371">
    <property type="entry name" value="ARM repeat"/>
    <property type="match status" value="2"/>
</dbReference>
<dbReference type="EMBL" id="GL349435">
    <property type="protein sequence ID" value="KNC50497.1"/>
    <property type="molecule type" value="Genomic_DNA"/>
</dbReference>
<accession>A0A0L0DDT4</accession>
<evidence type="ECO:0000256" key="2">
    <source>
        <dbReference type="ARBA" id="ARBA00004496"/>
    </source>
</evidence>
<dbReference type="STRING" id="461836.A0A0L0DDT4"/>
<dbReference type="GO" id="GO:0005737">
    <property type="term" value="C:cytoplasm"/>
    <property type="evidence" value="ECO:0007669"/>
    <property type="project" value="UniProtKB-SubCell"/>
</dbReference>
<dbReference type="InterPro" id="IPR016024">
    <property type="entry name" value="ARM-type_fold"/>
</dbReference>
<dbReference type="GeneID" id="25560452"/>
<gene>
    <name evidence="10" type="ORF">AMSG_00658</name>
</gene>
<dbReference type="GO" id="GO:0005634">
    <property type="term" value="C:nucleus"/>
    <property type="evidence" value="ECO:0007669"/>
    <property type="project" value="UniProtKB-SubCell"/>
</dbReference>
<dbReference type="InterPro" id="IPR034085">
    <property type="entry name" value="TOG"/>
</dbReference>
<evidence type="ECO:0000256" key="7">
    <source>
        <dbReference type="ARBA" id="ARBA00023242"/>
    </source>
</evidence>
<dbReference type="Pfam" id="PF13513">
    <property type="entry name" value="HEAT_EZ"/>
    <property type="match status" value="1"/>
</dbReference>
<keyword evidence="3" id="KW-0813">Transport</keyword>
<feature type="region of interest" description="Disordered" evidence="8">
    <location>
        <begin position="958"/>
        <end position="1015"/>
    </location>
</feature>
<comment type="subcellular location">
    <subcellularLocation>
        <location evidence="2">Cytoplasm</location>
    </subcellularLocation>
    <subcellularLocation>
        <location evidence="1">Nucleus</location>
    </subcellularLocation>
</comment>
<dbReference type="Gene3D" id="1.25.10.10">
    <property type="entry name" value="Leucine-rich Repeat Variant"/>
    <property type="match status" value="1"/>
</dbReference>
<dbReference type="InterPro" id="IPR011989">
    <property type="entry name" value="ARM-like"/>
</dbReference>
<keyword evidence="5" id="KW-0677">Repeat</keyword>
<proteinExistence type="predicted"/>
<evidence type="ECO:0000256" key="3">
    <source>
        <dbReference type="ARBA" id="ARBA00022448"/>
    </source>
</evidence>
<evidence type="ECO:0000256" key="6">
    <source>
        <dbReference type="ARBA" id="ARBA00022927"/>
    </source>
</evidence>
<dbReference type="Pfam" id="PF18808">
    <property type="entry name" value="Importin_rep_4"/>
    <property type="match status" value="1"/>
</dbReference>
<keyword evidence="7" id="KW-0539">Nucleus</keyword>
<dbReference type="AlphaFoldDB" id="A0A0L0DDT4"/>
<evidence type="ECO:0000313" key="11">
    <source>
        <dbReference type="Proteomes" id="UP000054408"/>
    </source>
</evidence>
<feature type="compositionally biased region" description="Low complexity" evidence="8">
    <location>
        <begin position="973"/>
        <end position="1015"/>
    </location>
</feature>
<dbReference type="eggNOG" id="KOG2171">
    <property type="taxonomic scope" value="Eukaryota"/>
</dbReference>
<reference evidence="10 11" key="1">
    <citation type="submission" date="2010-05" db="EMBL/GenBank/DDBJ databases">
        <title>The Genome Sequence of Thecamonas trahens ATCC 50062.</title>
        <authorList>
            <consortium name="The Broad Institute Genome Sequencing Platform"/>
            <person name="Russ C."/>
            <person name="Cuomo C."/>
            <person name="Shea T."/>
            <person name="Young S.K."/>
            <person name="Zeng Q."/>
            <person name="Koehrsen M."/>
            <person name="Haas B."/>
            <person name="Borodovsky M."/>
            <person name="Guigo R."/>
            <person name="Alvarado L."/>
            <person name="Berlin A."/>
            <person name="Bochicchio J."/>
            <person name="Borenstein D."/>
            <person name="Chapman S."/>
            <person name="Chen Z."/>
            <person name="Freedman E."/>
            <person name="Gellesch M."/>
            <person name="Goldberg J."/>
            <person name="Griggs A."/>
            <person name="Gujja S."/>
            <person name="Heilman E."/>
            <person name="Heiman D."/>
            <person name="Hepburn T."/>
            <person name="Howarth C."/>
            <person name="Jen D."/>
            <person name="Larson L."/>
            <person name="Mehta T."/>
            <person name="Park D."/>
            <person name="Pearson M."/>
            <person name="Roberts A."/>
            <person name="Saif S."/>
            <person name="Shenoy N."/>
            <person name="Sisk P."/>
            <person name="Stolte C."/>
            <person name="Sykes S."/>
            <person name="Thomson T."/>
            <person name="Walk T."/>
            <person name="White J."/>
            <person name="Yandava C."/>
            <person name="Burger G."/>
            <person name="Gray M.W."/>
            <person name="Holland P.W.H."/>
            <person name="King N."/>
            <person name="Lang F.B.F."/>
            <person name="Roger A.J."/>
            <person name="Ruiz-Trillo I."/>
            <person name="Lander E."/>
            <person name="Nusbaum C."/>
        </authorList>
    </citation>
    <scope>NUCLEOTIDE SEQUENCE [LARGE SCALE GENOMIC DNA]</scope>
    <source>
        <strain evidence="10 11">ATCC 50062</strain>
    </source>
</reference>
<dbReference type="InterPro" id="IPR040122">
    <property type="entry name" value="Importin_beta"/>
</dbReference>